<feature type="non-terminal residue" evidence="2">
    <location>
        <position position="357"/>
    </location>
</feature>
<dbReference type="Proteomes" id="UP001286313">
    <property type="component" value="Unassembled WGS sequence"/>
</dbReference>
<dbReference type="AlphaFoldDB" id="A0AAE1EN15"/>
<protein>
    <submittedName>
        <fullName evidence="2">Uncharacterized protein</fullName>
    </submittedName>
</protein>
<gene>
    <name evidence="2" type="ORF">Pcinc_035707</name>
</gene>
<feature type="compositionally biased region" description="Basic and acidic residues" evidence="1">
    <location>
        <begin position="220"/>
        <end position="237"/>
    </location>
</feature>
<reference evidence="2" key="1">
    <citation type="submission" date="2023-10" db="EMBL/GenBank/DDBJ databases">
        <title>Genome assemblies of two species of porcelain crab, Petrolisthes cinctipes and Petrolisthes manimaculis (Anomura: Porcellanidae).</title>
        <authorList>
            <person name="Angst P."/>
        </authorList>
    </citation>
    <scope>NUCLEOTIDE SEQUENCE</scope>
    <source>
        <strain evidence="2">PB745_01</strain>
        <tissue evidence="2">Gill</tissue>
    </source>
</reference>
<feature type="region of interest" description="Disordered" evidence="1">
    <location>
        <begin position="178"/>
        <end position="357"/>
    </location>
</feature>
<feature type="compositionally biased region" description="Basic and acidic residues" evidence="1">
    <location>
        <begin position="325"/>
        <end position="345"/>
    </location>
</feature>
<evidence type="ECO:0000313" key="2">
    <source>
        <dbReference type="EMBL" id="KAK3858074.1"/>
    </source>
</evidence>
<feature type="compositionally biased region" description="Acidic residues" evidence="1">
    <location>
        <begin position="183"/>
        <end position="219"/>
    </location>
</feature>
<organism evidence="2 3">
    <name type="scientific">Petrolisthes cinctipes</name>
    <name type="common">Flat porcelain crab</name>
    <dbReference type="NCBI Taxonomy" id="88211"/>
    <lineage>
        <taxon>Eukaryota</taxon>
        <taxon>Metazoa</taxon>
        <taxon>Ecdysozoa</taxon>
        <taxon>Arthropoda</taxon>
        <taxon>Crustacea</taxon>
        <taxon>Multicrustacea</taxon>
        <taxon>Malacostraca</taxon>
        <taxon>Eumalacostraca</taxon>
        <taxon>Eucarida</taxon>
        <taxon>Decapoda</taxon>
        <taxon>Pleocyemata</taxon>
        <taxon>Anomura</taxon>
        <taxon>Galatheoidea</taxon>
        <taxon>Porcellanidae</taxon>
        <taxon>Petrolisthes</taxon>
    </lineage>
</organism>
<proteinExistence type="predicted"/>
<accession>A0AAE1EN15</accession>
<sequence>MCVPATTANTNNDNIPRSSTIPILRLPDSLSKQMARTTETQQGVLVMGGREGEENLSGSGEVVAETPIEEIIIFGNDRDDVLFQNNINVEGRDVISEYDMKNEGKQRQQQQQRRYLYFTQQNSHLDNEFEEEVLPSEWWGEEPYNYRPRIIQAAEYEKTYSGEDDSISTSIYPILRRQNESFQGDEEGERESQVDEEDERENEGDDEGERNSERDEEGDRESQGDGKGDRESERNDEVERESEGDDEDEKKSEGDDEVERESEGDDEGDRENERDDKGERESEKDNKGERASVGRQRRGVGVVREVVVLSRPRRAGRRQQDEEDRGPSLRDVVEKPDPALKDLVIEKANTLRGRSEG</sequence>
<feature type="compositionally biased region" description="Acidic residues" evidence="1">
    <location>
        <begin position="238"/>
        <end position="270"/>
    </location>
</feature>
<dbReference type="EMBL" id="JAWQEG010005418">
    <property type="protein sequence ID" value="KAK3858074.1"/>
    <property type="molecule type" value="Genomic_DNA"/>
</dbReference>
<feature type="region of interest" description="Disordered" evidence="1">
    <location>
        <begin position="1"/>
        <end position="20"/>
    </location>
</feature>
<feature type="compositionally biased region" description="Basic and acidic residues" evidence="1">
    <location>
        <begin position="271"/>
        <end position="292"/>
    </location>
</feature>
<keyword evidence="3" id="KW-1185">Reference proteome</keyword>
<evidence type="ECO:0000313" key="3">
    <source>
        <dbReference type="Proteomes" id="UP001286313"/>
    </source>
</evidence>
<evidence type="ECO:0000256" key="1">
    <source>
        <dbReference type="SAM" id="MobiDB-lite"/>
    </source>
</evidence>
<feature type="compositionally biased region" description="Low complexity" evidence="1">
    <location>
        <begin position="299"/>
        <end position="310"/>
    </location>
</feature>
<name>A0AAE1EN15_PETCI</name>
<comment type="caution">
    <text evidence="2">The sequence shown here is derived from an EMBL/GenBank/DDBJ whole genome shotgun (WGS) entry which is preliminary data.</text>
</comment>